<evidence type="ECO:0000313" key="1">
    <source>
        <dbReference type="EMBL" id="KAH7998355.1"/>
    </source>
</evidence>
<sequence length="176" mass="19139">MEGNKANGEDKQSDSDHLYGFGLHHSALEGGFAYFGNVSPQLNVGSQGNAKRQKKTKEHPENCVEQEDIGQLIFVGDRLGTVMNYGLVAVDTDEHQEIDAAIEVGAKHEGLELAEELPKGPVIFKTEIGHHQRGDGKDTSIHQRKVELQHDAGVPVLESEPEDPQTDAVEDQAAHG</sequence>
<dbReference type="EMBL" id="CM037625">
    <property type="protein sequence ID" value="KAH7998355.1"/>
    <property type="molecule type" value="Genomic_DNA"/>
</dbReference>
<organism evidence="1 2">
    <name type="scientific">Sphaerodactylus townsendi</name>
    <dbReference type="NCBI Taxonomy" id="933632"/>
    <lineage>
        <taxon>Eukaryota</taxon>
        <taxon>Metazoa</taxon>
        <taxon>Chordata</taxon>
        <taxon>Craniata</taxon>
        <taxon>Vertebrata</taxon>
        <taxon>Euteleostomi</taxon>
        <taxon>Lepidosauria</taxon>
        <taxon>Squamata</taxon>
        <taxon>Bifurcata</taxon>
        <taxon>Gekkota</taxon>
        <taxon>Sphaerodactylidae</taxon>
        <taxon>Sphaerodactylus</taxon>
    </lineage>
</organism>
<protein>
    <submittedName>
        <fullName evidence="1">Uncharacterized protein</fullName>
    </submittedName>
</protein>
<comment type="caution">
    <text evidence="1">The sequence shown here is derived from an EMBL/GenBank/DDBJ whole genome shotgun (WGS) entry which is preliminary data.</text>
</comment>
<evidence type="ECO:0000313" key="2">
    <source>
        <dbReference type="Proteomes" id="UP000827872"/>
    </source>
</evidence>
<dbReference type="Proteomes" id="UP000827872">
    <property type="component" value="Linkage Group LG12"/>
</dbReference>
<proteinExistence type="predicted"/>
<keyword evidence="2" id="KW-1185">Reference proteome</keyword>
<gene>
    <name evidence="1" type="ORF">K3G42_015399</name>
</gene>
<reference evidence="1" key="1">
    <citation type="submission" date="2021-08" db="EMBL/GenBank/DDBJ databases">
        <title>The first chromosome-level gecko genome reveals the dynamic sex chromosomes of Neotropical dwarf geckos (Sphaerodactylidae: Sphaerodactylus).</title>
        <authorList>
            <person name="Pinto B.J."/>
            <person name="Keating S.E."/>
            <person name="Gamble T."/>
        </authorList>
    </citation>
    <scope>NUCLEOTIDE SEQUENCE</scope>
    <source>
        <strain evidence="1">TG3544</strain>
    </source>
</reference>
<accession>A0ACB8EZZ7</accession>
<name>A0ACB8EZZ7_9SAUR</name>